<sequence>MYFTEGQLRKYERIMQEKPEFDRKSIITKTVEERDCKHCLYFVKHHSKCSKKKCVLFEENNLIEIVCQGGGMSICLQSSNWGLAVSPSPHPSPQNLPAEKEILFVW</sequence>
<dbReference type="AlphaFoldDB" id="A0A857DDI5"/>
<name>A0A857DDI5_9FIRM</name>
<proteinExistence type="predicted"/>
<evidence type="ECO:0000313" key="1">
    <source>
        <dbReference type="EMBL" id="QGZ99289.1"/>
    </source>
</evidence>
<reference evidence="1 2" key="1">
    <citation type="submission" date="2019-12" db="EMBL/GenBank/DDBJ databases">
        <title>Sequence classification of anaerobic respiratory reductive dehalogenases: First we see many, then we see few.</title>
        <authorList>
            <person name="Molenda O."/>
            <person name="Puentes Jacome L.A."/>
            <person name="Cao X."/>
            <person name="Nesbo C.L."/>
            <person name="Tang S."/>
            <person name="Morson N."/>
            <person name="Patron J."/>
            <person name="Lomheim L."/>
            <person name="Wishart D.S."/>
            <person name="Edwards E.A."/>
        </authorList>
    </citation>
    <scope>NUCLEOTIDE SEQUENCE [LARGE SCALE GENOMIC DNA]</scope>
    <source>
        <strain evidence="1 2">12DCA</strain>
    </source>
</reference>
<dbReference type="RefSeq" id="WP_158208094.1">
    <property type="nucleotide sequence ID" value="NZ_CP046996.1"/>
</dbReference>
<dbReference type="Proteomes" id="UP000430508">
    <property type="component" value="Chromosome"/>
</dbReference>
<protein>
    <submittedName>
        <fullName evidence="1">Uncharacterized protein</fullName>
    </submittedName>
</protein>
<dbReference type="EMBL" id="CP046996">
    <property type="protein sequence ID" value="QGZ99289.1"/>
    <property type="molecule type" value="Genomic_DNA"/>
</dbReference>
<organism evidence="1 2">
    <name type="scientific">Dehalobacter restrictus</name>
    <dbReference type="NCBI Taxonomy" id="55583"/>
    <lineage>
        <taxon>Bacteria</taxon>
        <taxon>Bacillati</taxon>
        <taxon>Bacillota</taxon>
        <taxon>Clostridia</taxon>
        <taxon>Eubacteriales</taxon>
        <taxon>Desulfitobacteriaceae</taxon>
        <taxon>Dehalobacter</taxon>
    </lineage>
</organism>
<accession>A0A857DDI5</accession>
<gene>
    <name evidence="1" type="ORF">GQ588_00685</name>
</gene>
<evidence type="ECO:0000313" key="2">
    <source>
        <dbReference type="Proteomes" id="UP000430508"/>
    </source>
</evidence>